<feature type="domain" description="Disease resistance protein RPS4B/Roq1-like leucine-rich repeats" evidence="5">
    <location>
        <begin position="96"/>
        <end position="280"/>
    </location>
</feature>
<evidence type="ECO:0000256" key="1">
    <source>
        <dbReference type="ARBA" id="ARBA00022614"/>
    </source>
</evidence>
<dbReference type="PANTHER" id="PTHR47186">
    <property type="entry name" value="LEUCINE-RICH REPEAT-CONTAINING PROTEIN 57"/>
    <property type="match status" value="1"/>
</dbReference>
<keyword evidence="2" id="KW-0677">Repeat</keyword>
<accession>A0A2P6PH72</accession>
<organism evidence="6 7">
    <name type="scientific">Rosa chinensis</name>
    <name type="common">China rose</name>
    <dbReference type="NCBI Taxonomy" id="74649"/>
    <lineage>
        <taxon>Eukaryota</taxon>
        <taxon>Viridiplantae</taxon>
        <taxon>Streptophyta</taxon>
        <taxon>Embryophyta</taxon>
        <taxon>Tracheophyta</taxon>
        <taxon>Spermatophyta</taxon>
        <taxon>Magnoliopsida</taxon>
        <taxon>eudicotyledons</taxon>
        <taxon>Gunneridae</taxon>
        <taxon>Pentapetalae</taxon>
        <taxon>rosids</taxon>
        <taxon>fabids</taxon>
        <taxon>Rosales</taxon>
        <taxon>Rosaceae</taxon>
        <taxon>Rosoideae</taxon>
        <taxon>Rosoideae incertae sedis</taxon>
        <taxon>Rosa</taxon>
    </lineage>
</organism>
<proteinExistence type="predicted"/>
<reference evidence="6 7" key="1">
    <citation type="journal article" date="2018" name="Nat. Genet.">
        <title>The Rosa genome provides new insights in the design of modern roses.</title>
        <authorList>
            <person name="Bendahmane M."/>
        </authorList>
    </citation>
    <scope>NUCLEOTIDE SEQUENCE [LARGE SCALE GENOMIC DNA]</scope>
    <source>
        <strain evidence="7">cv. Old Blush</strain>
    </source>
</reference>
<dbReference type="Pfam" id="PF20160">
    <property type="entry name" value="C-JID"/>
    <property type="match status" value="1"/>
</dbReference>
<dbReference type="InterPro" id="IPR058546">
    <property type="entry name" value="RPS4B/Roq1-like_LRR"/>
</dbReference>
<name>A0A2P6PH72_ROSCH</name>
<feature type="domain" description="C-JID" evidence="4">
    <location>
        <begin position="358"/>
        <end position="501"/>
    </location>
</feature>
<keyword evidence="3" id="KW-0611">Plant defense</keyword>
<dbReference type="Gene3D" id="3.80.10.10">
    <property type="entry name" value="Ribonuclease Inhibitor"/>
    <property type="match status" value="2"/>
</dbReference>
<keyword evidence="7" id="KW-1185">Reference proteome</keyword>
<evidence type="ECO:0000313" key="6">
    <source>
        <dbReference type="EMBL" id="PRQ21280.1"/>
    </source>
</evidence>
<evidence type="ECO:0000259" key="4">
    <source>
        <dbReference type="Pfam" id="PF20160"/>
    </source>
</evidence>
<keyword evidence="1" id="KW-0433">Leucine-rich repeat</keyword>
<dbReference type="InterPro" id="IPR045344">
    <property type="entry name" value="C-JID"/>
</dbReference>
<dbReference type="STRING" id="74649.A0A2P6PH72"/>
<dbReference type="Proteomes" id="UP000238479">
    <property type="component" value="Chromosome 7"/>
</dbReference>
<dbReference type="PANTHER" id="PTHR47186:SF3">
    <property type="entry name" value="OS09G0267800 PROTEIN"/>
    <property type="match status" value="1"/>
</dbReference>
<dbReference type="SUPFAM" id="SSF52058">
    <property type="entry name" value="L domain-like"/>
    <property type="match status" value="1"/>
</dbReference>
<dbReference type="InterPro" id="IPR032675">
    <property type="entry name" value="LRR_dom_sf"/>
</dbReference>
<dbReference type="Gramene" id="PRQ21280">
    <property type="protein sequence ID" value="PRQ21280"/>
    <property type="gene ID" value="RchiOBHm_Chr7g0237431"/>
</dbReference>
<dbReference type="Pfam" id="PF23286">
    <property type="entry name" value="LRR_13"/>
    <property type="match status" value="1"/>
</dbReference>
<evidence type="ECO:0000259" key="5">
    <source>
        <dbReference type="Pfam" id="PF23286"/>
    </source>
</evidence>
<evidence type="ECO:0000256" key="3">
    <source>
        <dbReference type="ARBA" id="ARBA00022821"/>
    </source>
</evidence>
<gene>
    <name evidence="6" type="ORF">RchiOBHm_Chr7g0237431</name>
</gene>
<dbReference type="OMA" id="CARTYER"/>
<protein>
    <submittedName>
        <fullName evidence="6">Putative leucine-rich repeat domain, L domain-containing protein</fullName>
    </submittedName>
</protein>
<evidence type="ECO:0000256" key="2">
    <source>
        <dbReference type="ARBA" id="ARBA00022737"/>
    </source>
</evidence>
<dbReference type="AlphaFoldDB" id="A0A2P6PH72"/>
<sequence length="506" mass="57360">MPHNMRFLNLDNTAVEELPRSICSLEKLVELNLECCEGIKNLPNSTWKLNSLTSLYLCGTSIEGLPLSIDCLSSIASVQLKFCKRLVSLPTSICKLKSLERLSLEGCSSFRNFPEILEPMEHLEDLSLSLTEIKELPYSIENLVGLKTLRLYECKSLESLPSSIYNLNLTIFALDGCCRLKKMPPSSVILWSSIRGLDLHGCLALEEVPDCIYSLTSIWRLDLSESMIKSISPAIKQASGLRFLYVSNCKCLQYLPELPYLLKVFDASGCMKLETVSRSMTALTQGLDEICESGLLDRHEQHLFYDCLNLDENARNNIVDDAYLRIMRTATANHRLSLLKKFQSEFQEQNSPSVAVVCPGNELPKWLSYQMEGSSIKIKLPLNWCHDANFLGIALCAVVTIHKPCWLDYGFKFTFKTVNGENHQFNRCARTYERVRTGWGDQESDHLFVWYDRLEEVWTTDFNNAAEASFDFFVQNKRHAGGVQSAVGYCSVKRCGVCLLSDDQMM</sequence>
<dbReference type="EMBL" id="PDCK01000045">
    <property type="protein sequence ID" value="PRQ21280.1"/>
    <property type="molecule type" value="Genomic_DNA"/>
</dbReference>
<comment type="caution">
    <text evidence="6">The sequence shown here is derived from an EMBL/GenBank/DDBJ whole genome shotgun (WGS) entry which is preliminary data.</text>
</comment>
<evidence type="ECO:0000313" key="7">
    <source>
        <dbReference type="Proteomes" id="UP000238479"/>
    </source>
</evidence>